<dbReference type="Pfam" id="PF00581">
    <property type="entry name" value="Rhodanese"/>
    <property type="match status" value="2"/>
</dbReference>
<dbReference type="PROSITE" id="PS00683">
    <property type="entry name" value="RHODANESE_2"/>
    <property type="match status" value="1"/>
</dbReference>
<evidence type="ECO:0000313" key="5">
    <source>
        <dbReference type="EMBL" id="OWK30561.1"/>
    </source>
</evidence>
<dbReference type="InterPro" id="IPR036873">
    <property type="entry name" value="Rhodanese-like_dom_sf"/>
</dbReference>
<evidence type="ECO:0000256" key="3">
    <source>
        <dbReference type="RuleBase" id="RU000507"/>
    </source>
</evidence>
<feature type="domain" description="Rhodanese" evidence="4">
    <location>
        <begin position="162"/>
        <end position="275"/>
    </location>
</feature>
<dbReference type="SMART" id="SM00450">
    <property type="entry name" value="RHOD"/>
    <property type="match status" value="2"/>
</dbReference>
<evidence type="ECO:0000256" key="1">
    <source>
        <dbReference type="ARBA" id="ARBA00022679"/>
    </source>
</evidence>
<dbReference type="PANTHER" id="PTHR11364">
    <property type="entry name" value="THIOSULFATE SULFERTANSFERASE"/>
    <property type="match status" value="1"/>
</dbReference>
<keyword evidence="1 3" id="KW-0808">Transferase</keyword>
<dbReference type="InterPro" id="IPR045078">
    <property type="entry name" value="TST/MPST-like"/>
</dbReference>
<dbReference type="RefSeq" id="WP_088333294.1">
    <property type="nucleotide sequence ID" value="NZ_NBBJ01000002.1"/>
</dbReference>
<accession>A0A245ZLD7</accession>
<dbReference type="AlphaFoldDB" id="A0A245ZLD7"/>
<sequence length="278" mass="29380">MDALVSAQWLAGEIGARDLRIADCTWFLPGDGRDAHAEYLAGHIPGAVFLDLAEIADAATSLPMMLPAPEKFASRMGRLGLGDGTRIVLYDQSPHHTAARGWAMLRSFGISDVAILDGGLEAWRASGGTLASGEETPRPRHITPRARGLGTRDLAQMKAVQASGAEQILDARSPSRFAGAEPEPRAGVIPGHMPGSTNLHYARFFHPDGTWKQVDELRAVFADAGVDLDQPIVATCGSGVTAAVIAFAAHLLGREVPIYDGSWAEWGGDPATPKETGA</sequence>
<proteinExistence type="predicted"/>
<evidence type="ECO:0000256" key="2">
    <source>
        <dbReference type="ARBA" id="ARBA00022737"/>
    </source>
</evidence>
<dbReference type="Gene3D" id="3.40.250.10">
    <property type="entry name" value="Rhodanese-like domain"/>
    <property type="match status" value="2"/>
</dbReference>
<gene>
    <name evidence="5" type="primary">sseA</name>
    <name evidence="5" type="ORF">SPMU_15480</name>
</gene>
<organism evidence="5 6">
    <name type="scientific">Sphingomonas mucosissima</name>
    <dbReference type="NCBI Taxonomy" id="370959"/>
    <lineage>
        <taxon>Bacteria</taxon>
        <taxon>Pseudomonadati</taxon>
        <taxon>Pseudomonadota</taxon>
        <taxon>Alphaproteobacteria</taxon>
        <taxon>Sphingomonadales</taxon>
        <taxon>Sphingomonadaceae</taxon>
        <taxon>Sphingomonas</taxon>
    </lineage>
</organism>
<dbReference type="PROSITE" id="PS00380">
    <property type="entry name" value="RHODANESE_1"/>
    <property type="match status" value="1"/>
</dbReference>
<dbReference type="CDD" id="cd01448">
    <property type="entry name" value="TST_Repeat_1"/>
    <property type="match status" value="1"/>
</dbReference>
<keyword evidence="5" id="KW-0670">Pyruvate</keyword>
<dbReference type="Proteomes" id="UP000197783">
    <property type="component" value="Unassembled WGS sequence"/>
</dbReference>
<keyword evidence="2" id="KW-0677">Repeat</keyword>
<evidence type="ECO:0000259" key="4">
    <source>
        <dbReference type="PROSITE" id="PS50206"/>
    </source>
</evidence>
<keyword evidence="6" id="KW-1185">Reference proteome</keyword>
<dbReference type="CDD" id="cd01449">
    <property type="entry name" value="TST_Repeat_2"/>
    <property type="match status" value="1"/>
</dbReference>
<dbReference type="GO" id="GO:0004792">
    <property type="term" value="F:thiosulfate-cyanide sulfurtransferase activity"/>
    <property type="evidence" value="ECO:0007669"/>
    <property type="project" value="InterPro"/>
</dbReference>
<reference evidence="5 6" key="1">
    <citation type="submission" date="2017-03" db="EMBL/GenBank/DDBJ databases">
        <title>Genome sequence of Sphingomonas mucosissima DSM 17494.</title>
        <authorList>
            <person name="Poehlein A."/>
            <person name="Wuebbeler J.H."/>
            <person name="Steinbuechel A."/>
            <person name="Daniel R."/>
        </authorList>
    </citation>
    <scope>NUCLEOTIDE SEQUENCE [LARGE SCALE GENOMIC DNA]</scope>
    <source>
        <strain evidence="5 6">DSM 17494</strain>
    </source>
</reference>
<protein>
    <recommendedName>
        <fullName evidence="3">Sulfurtransferase</fullName>
    </recommendedName>
</protein>
<comment type="caution">
    <text evidence="5">The sequence shown here is derived from an EMBL/GenBank/DDBJ whole genome shotgun (WGS) entry which is preliminary data.</text>
</comment>
<dbReference type="SUPFAM" id="SSF52821">
    <property type="entry name" value="Rhodanese/Cell cycle control phosphatase"/>
    <property type="match status" value="2"/>
</dbReference>
<name>A0A245ZLD7_9SPHN</name>
<dbReference type="PROSITE" id="PS50206">
    <property type="entry name" value="RHODANESE_3"/>
    <property type="match status" value="2"/>
</dbReference>
<evidence type="ECO:0000313" key="6">
    <source>
        <dbReference type="Proteomes" id="UP000197783"/>
    </source>
</evidence>
<dbReference type="FunFam" id="3.40.250.10:FF:000001">
    <property type="entry name" value="Sulfurtransferase"/>
    <property type="match status" value="1"/>
</dbReference>
<dbReference type="InterPro" id="IPR001307">
    <property type="entry name" value="Thiosulphate_STrfase_CS"/>
</dbReference>
<dbReference type="PANTHER" id="PTHR11364:SF27">
    <property type="entry name" value="SULFURTRANSFERASE"/>
    <property type="match status" value="1"/>
</dbReference>
<dbReference type="InterPro" id="IPR001763">
    <property type="entry name" value="Rhodanese-like_dom"/>
</dbReference>
<dbReference type="EMBL" id="NBBJ01000002">
    <property type="protein sequence ID" value="OWK30561.1"/>
    <property type="molecule type" value="Genomic_DNA"/>
</dbReference>
<dbReference type="OrthoDB" id="9781034at2"/>
<feature type="domain" description="Rhodanese" evidence="4">
    <location>
        <begin position="15"/>
        <end position="132"/>
    </location>
</feature>